<feature type="transmembrane region" description="Helical" evidence="2">
    <location>
        <begin position="85"/>
        <end position="103"/>
    </location>
</feature>
<organism evidence="4 5">
    <name type="scientific">Coniosporium apollinis</name>
    <dbReference type="NCBI Taxonomy" id="61459"/>
    <lineage>
        <taxon>Eukaryota</taxon>
        <taxon>Fungi</taxon>
        <taxon>Dikarya</taxon>
        <taxon>Ascomycota</taxon>
        <taxon>Pezizomycotina</taxon>
        <taxon>Dothideomycetes</taxon>
        <taxon>Dothideomycetes incertae sedis</taxon>
        <taxon>Coniosporium</taxon>
    </lineage>
</organism>
<dbReference type="Proteomes" id="UP001172684">
    <property type="component" value="Unassembled WGS sequence"/>
</dbReference>
<protein>
    <recommendedName>
        <fullName evidence="3">DUF7703 domain-containing protein</fullName>
    </recommendedName>
</protein>
<dbReference type="PANTHER" id="PTHR37013:SF3">
    <property type="entry name" value="INTEGRAL MEMBRANE PROTEIN (AFU_ORTHOLOGUE AFUA_1G05950)"/>
    <property type="match status" value="1"/>
</dbReference>
<feature type="transmembrane region" description="Helical" evidence="2">
    <location>
        <begin position="115"/>
        <end position="136"/>
    </location>
</feature>
<evidence type="ECO:0000256" key="2">
    <source>
        <dbReference type="SAM" id="Phobius"/>
    </source>
</evidence>
<name>A0ABQ9NMF9_9PEZI</name>
<keyword evidence="2" id="KW-0472">Membrane</keyword>
<feature type="region of interest" description="Disordered" evidence="1">
    <location>
        <begin position="255"/>
        <end position="302"/>
    </location>
</feature>
<keyword evidence="2" id="KW-0812">Transmembrane</keyword>
<dbReference type="EMBL" id="JAPDRL010000070">
    <property type="protein sequence ID" value="KAJ9660020.1"/>
    <property type="molecule type" value="Genomic_DNA"/>
</dbReference>
<dbReference type="InterPro" id="IPR056120">
    <property type="entry name" value="DUF7703"/>
</dbReference>
<feature type="transmembrane region" description="Helical" evidence="2">
    <location>
        <begin position="18"/>
        <end position="41"/>
    </location>
</feature>
<evidence type="ECO:0000256" key="1">
    <source>
        <dbReference type="SAM" id="MobiDB-lite"/>
    </source>
</evidence>
<feature type="transmembrane region" description="Helical" evidence="2">
    <location>
        <begin position="195"/>
        <end position="214"/>
    </location>
</feature>
<feature type="region of interest" description="Disordered" evidence="1">
    <location>
        <begin position="320"/>
        <end position="347"/>
    </location>
</feature>
<sequence>MSEAPVATDDTNFNAESVVVIVCSTLGLYDAIELLLLIYLIFKRKAGLYFWSILLATFGLIPYSIGRLLVYFHITKNITGSVIDTIGWIMMVSGQSVVLYSRLHLVLQNPRILRAVLWMIIIDGVVLHGITTVISFGSHLSDARGFHIGYKVIEKVQMTIFCIQEFSISGLYVWKTVDILKTTLWENARTILHRLFGINVLIILMDVALLALEYRNVTVYQQSFKVVIYSVKLKLEFAVLNQLVEVVQWNNGSQLPSAAEGPDSVNFSRSGSDSPAQPTEKNRASLWSGKPEFTHSESPYTQEPAYTLEPTFSPIRTPAGDVEGPSEAEIGAGKNRSTISLDSENGDSEQMYMRAMRQITNPH</sequence>
<feature type="compositionally biased region" description="Polar residues" evidence="1">
    <location>
        <begin position="265"/>
        <end position="279"/>
    </location>
</feature>
<dbReference type="PANTHER" id="PTHR37013">
    <property type="entry name" value="INTEGRAL MEMBRANE PROTEIN (AFU_ORTHOLOGUE AFUA_1G05950)-RELATED"/>
    <property type="match status" value="1"/>
</dbReference>
<accession>A0ABQ9NMF9</accession>
<keyword evidence="5" id="KW-1185">Reference proteome</keyword>
<evidence type="ECO:0000259" key="3">
    <source>
        <dbReference type="Pfam" id="PF24802"/>
    </source>
</evidence>
<gene>
    <name evidence="4" type="ORF">H2201_007125</name>
</gene>
<keyword evidence="2" id="KW-1133">Transmembrane helix</keyword>
<proteinExistence type="predicted"/>
<dbReference type="Pfam" id="PF24802">
    <property type="entry name" value="DUF7703"/>
    <property type="match status" value="1"/>
</dbReference>
<comment type="caution">
    <text evidence="4">The sequence shown here is derived from an EMBL/GenBank/DDBJ whole genome shotgun (WGS) entry which is preliminary data.</text>
</comment>
<evidence type="ECO:0000313" key="4">
    <source>
        <dbReference type="EMBL" id="KAJ9660020.1"/>
    </source>
</evidence>
<feature type="domain" description="DUF7703" evidence="3">
    <location>
        <begin position="15"/>
        <end position="246"/>
    </location>
</feature>
<evidence type="ECO:0000313" key="5">
    <source>
        <dbReference type="Proteomes" id="UP001172684"/>
    </source>
</evidence>
<reference evidence="4" key="1">
    <citation type="submission" date="2022-10" db="EMBL/GenBank/DDBJ databases">
        <title>Culturing micro-colonial fungi from biological soil crusts in the Mojave desert and describing Neophaeococcomyces mojavensis, and introducing the new genera and species Taxawa tesnikishii.</title>
        <authorList>
            <person name="Kurbessoian T."/>
            <person name="Stajich J.E."/>
        </authorList>
    </citation>
    <scope>NUCLEOTIDE SEQUENCE</scope>
    <source>
        <strain evidence="4">TK_1</strain>
    </source>
</reference>
<feature type="transmembrane region" description="Helical" evidence="2">
    <location>
        <begin position="48"/>
        <end position="65"/>
    </location>
</feature>